<dbReference type="GO" id="GO:0016705">
    <property type="term" value="F:oxidoreductase activity, acting on paired donors, with incorporation or reduction of molecular oxygen"/>
    <property type="evidence" value="ECO:0007669"/>
    <property type="project" value="InterPro"/>
</dbReference>
<dbReference type="Proteomes" id="UP000677228">
    <property type="component" value="Unassembled WGS sequence"/>
</dbReference>
<name>A0A8S2FWL4_9BILA</name>
<comment type="caution">
    <text evidence="1">The sequence shown here is derived from an EMBL/GenBank/DDBJ whole genome shotgun (WGS) entry which is preliminary data.</text>
</comment>
<dbReference type="GO" id="GO:0004497">
    <property type="term" value="F:monooxygenase activity"/>
    <property type="evidence" value="ECO:0007669"/>
    <property type="project" value="InterPro"/>
</dbReference>
<evidence type="ECO:0000313" key="2">
    <source>
        <dbReference type="EMBL" id="CAF4375710.1"/>
    </source>
</evidence>
<gene>
    <name evidence="1" type="ORF">OVA965_LOCUS40781</name>
    <name evidence="2" type="ORF">TMI583_LOCUS42283</name>
</gene>
<dbReference type="GO" id="GO:0005506">
    <property type="term" value="F:iron ion binding"/>
    <property type="evidence" value="ECO:0007669"/>
    <property type="project" value="InterPro"/>
</dbReference>
<dbReference type="InterPro" id="IPR036396">
    <property type="entry name" value="Cyt_P450_sf"/>
</dbReference>
<proteinExistence type="predicted"/>
<evidence type="ECO:0000313" key="1">
    <source>
        <dbReference type="EMBL" id="CAF1577668.1"/>
    </source>
</evidence>
<dbReference type="GO" id="GO:0020037">
    <property type="term" value="F:heme binding"/>
    <property type="evidence" value="ECO:0007669"/>
    <property type="project" value="InterPro"/>
</dbReference>
<dbReference type="EMBL" id="CAJNOK010045141">
    <property type="protein sequence ID" value="CAF1577668.1"/>
    <property type="molecule type" value="Genomic_DNA"/>
</dbReference>
<dbReference type="Proteomes" id="UP000682733">
    <property type="component" value="Unassembled WGS sequence"/>
</dbReference>
<evidence type="ECO:0000313" key="3">
    <source>
        <dbReference type="Proteomes" id="UP000677228"/>
    </source>
</evidence>
<dbReference type="AlphaFoldDB" id="A0A8S2FWL4"/>
<dbReference type="SUPFAM" id="SSF48264">
    <property type="entry name" value="Cytochrome P450"/>
    <property type="match status" value="1"/>
</dbReference>
<organism evidence="1 3">
    <name type="scientific">Didymodactylos carnosus</name>
    <dbReference type="NCBI Taxonomy" id="1234261"/>
    <lineage>
        <taxon>Eukaryota</taxon>
        <taxon>Metazoa</taxon>
        <taxon>Spiralia</taxon>
        <taxon>Gnathifera</taxon>
        <taxon>Rotifera</taxon>
        <taxon>Eurotatoria</taxon>
        <taxon>Bdelloidea</taxon>
        <taxon>Philodinida</taxon>
        <taxon>Philodinidae</taxon>
        <taxon>Didymodactylos</taxon>
    </lineage>
</organism>
<dbReference type="EMBL" id="CAJOBA010068119">
    <property type="protein sequence ID" value="CAF4375710.1"/>
    <property type="molecule type" value="Genomic_DNA"/>
</dbReference>
<accession>A0A8S2FWL4</accession>
<reference evidence="1" key="1">
    <citation type="submission" date="2021-02" db="EMBL/GenBank/DDBJ databases">
        <authorList>
            <person name="Nowell W R."/>
        </authorList>
    </citation>
    <scope>NUCLEOTIDE SEQUENCE</scope>
</reference>
<feature type="non-terminal residue" evidence="1">
    <location>
        <position position="57"/>
    </location>
</feature>
<sequence length="57" mass="6569">MVNVLAASEIANEIENMFESLFLELKIHESTPLHCSVINTNHDKKIFKNPDDFIPDR</sequence>
<protein>
    <submittedName>
        <fullName evidence="1">Uncharacterized protein</fullName>
    </submittedName>
</protein>